<dbReference type="InterPro" id="IPR050166">
    <property type="entry name" value="ABC_transporter_ATP-bind"/>
</dbReference>
<dbReference type="SMART" id="SM00382">
    <property type="entry name" value="AAA"/>
    <property type="match status" value="1"/>
</dbReference>
<accession>A0ABS1T505</accession>
<dbReference type="RefSeq" id="WP_202747060.1">
    <property type="nucleotide sequence ID" value="NZ_JAESWC010000001.1"/>
</dbReference>
<dbReference type="PANTHER" id="PTHR42788:SF13">
    <property type="entry name" value="ALIPHATIC SULFONATES IMPORT ATP-BINDING PROTEIN SSUB"/>
    <property type="match status" value="1"/>
</dbReference>
<dbReference type="InterPro" id="IPR003593">
    <property type="entry name" value="AAA+_ATPase"/>
</dbReference>
<keyword evidence="2" id="KW-0547">Nucleotide-binding</keyword>
<dbReference type="Proteomes" id="UP000632377">
    <property type="component" value="Unassembled WGS sequence"/>
</dbReference>
<evidence type="ECO:0000256" key="3">
    <source>
        <dbReference type="ARBA" id="ARBA00022840"/>
    </source>
</evidence>
<dbReference type="PROSITE" id="PS50893">
    <property type="entry name" value="ABC_TRANSPORTER_2"/>
    <property type="match status" value="1"/>
</dbReference>
<dbReference type="Gene3D" id="3.40.50.300">
    <property type="entry name" value="P-loop containing nucleotide triphosphate hydrolases"/>
    <property type="match status" value="1"/>
</dbReference>
<keyword evidence="1" id="KW-0813">Transport</keyword>
<dbReference type="GO" id="GO:0005524">
    <property type="term" value="F:ATP binding"/>
    <property type="evidence" value="ECO:0007669"/>
    <property type="project" value="UniProtKB-KW"/>
</dbReference>
<feature type="domain" description="ABC transporter" evidence="4">
    <location>
        <begin position="2"/>
        <end position="229"/>
    </location>
</feature>
<organism evidence="5 6">
    <name type="scientific">Clostridium rhizosphaerae</name>
    <dbReference type="NCBI Taxonomy" id="2803861"/>
    <lineage>
        <taxon>Bacteria</taxon>
        <taxon>Bacillati</taxon>
        <taxon>Bacillota</taxon>
        <taxon>Clostridia</taxon>
        <taxon>Eubacteriales</taxon>
        <taxon>Clostridiaceae</taxon>
        <taxon>Clostridium</taxon>
    </lineage>
</organism>
<dbReference type="PROSITE" id="PS00211">
    <property type="entry name" value="ABC_TRANSPORTER_1"/>
    <property type="match status" value="1"/>
</dbReference>
<evidence type="ECO:0000313" key="5">
    <source>
        <dbReference type="EMBL" id="MBL4934423.1"/>
    </source>
</evidence>
<dbReference type="PANTHER" id="PTHR42788">
    <property type="entry name" value="TAURINE IMPORT ATP-BINDING PROTEIN-RELATED"/>
    <property type="match status" value="1"/>
</dbReference>
<evidence type="ECO:0000313" key="6">
    <source>
        <dbReference type="Proteomes" id="UP000632377"/>
    </source>
</evidence>
<dbReference type="InterPro" id="IPR017871">
    <property type="entry name" value="ABC_transporter-like_CS"/>
</dbReference>
<dbReference type="Pfam" id="PF00005">
    <property type="entry name" value="ABC_tran"/>
    <property type="match status" value="1"/>
</dbReference>
<keyword evidence="3 5" id="KW-0067">ATP-binding</keyword>
<dbReference type="EMBL" id="JAESWC010000001">
    <property type="protein sequence ID" value="MBL4934423.1"/>
    <property type="molecule type" value="Genomic_DNA"/>
</dbReference>
<gene>
    <name evidence="5" type="ORF">JK636_01475</name>
</gene>
<sequence length="244" mass="27329">MIEVNNLSFNYGKEEVLKNIKLNIAQNSTCAIIGPSGCGKTTLLYILAGLLSNYNGTVKIDKKELSGIRKETGLILQNVGLLPWKTVYENTALGLKARGISSTQIEAKVNSILKELNIVEFKNKFPSQLSGGQKQRAAIARTLVLQPDLLLLDEASSALDAINREHLQDLILNIYKERKITLIMVTHSIEEAVFLGQRIVVMEKGRIKNIIDNPYFGDENIRLSPNYYKICLEVRKQLNESDKL</sequence>
<dbReference type="InterPro" id="IPR003439">
    <property type="entry name" value="ABC_transporter-like_ATP-bd"/>
</dbReference>
<keyword evidence="6" id="KW-1185">Reference proteome</keyword>
<dbReference type="InterPro" id="IPR027417">
    <property type="entry name" value="P-loop_NTPase"/>
</dbReference>
<evidence type="ECO:0000256" key="2">
    <source>
        <dbReference type="ARBA" id="ARBA00022741"/>
    </source>
</evidence>
<evidence type="ECO:0000259" key="4">
    <source>
        <dbReference type="PROSITE" id="PS50893"/>
    </source>
</evidence>
<comment type="caution">
    <text evidence="5">The sequence shown here is derived from an EMBL/GenBank/DDBJ whole genome shotgun (WGS) entry which is preliminary data.</text>
</comment>
<proteinExistence type="predicted"/>
<reference evidence="5 6" key="1">
    <citation type="submission" date="2021-01" db="EMBL/GenBank/DDBJ databases">
        <title>Genome public.</title>
        <authorList>
            <person name="Liu C."/>
            <person name="Sun Q."/>
        </authorList>
    </citation>
    <scope>NUCLEOTIDE SEQUENCE [LARGE SCALE GENOMIC DNA]</scope>
    <source>
        <strain evidence="5 6">YIM B02515</strain>
    </source>
</reference>
<dbReference type="SUPFAM" id="SSF52540">
    <property type="entry name" value="P-loop containing nucleoside triphosphate hydrolases"/>
    <property type="match status" value="1"/>
</dbReference>
<evidence type="ECO:0000256" key="1">
    <source>
        <dbReference type="ARBA" id="ARBA00022448"/>
    </source>
</evidence>
<protein>
    <submittedName>
        <fullName evidence="5">ABC transporter ATP-binding protein</fullName>
    </submittedName>
</protein>
<name>A0ABS1T505_9CLOT</name>